<sequence length="122" mass="12952">MISSSEGSRPVPEIASVTATELSISGVEVVTPSTQIEAIKMGYRHLDTAAIYQTEKPVGEAVAEALRLGLIKSRSEVFIRPTAAGAPLSQRLGGRHPVARSPSNALPRPPHPALLLSSYWPT</sequence>
<dbReference type="PANTHER" id="PTHR11732">
    <property type="entry name" value="ALDO/KETO REDUCTASE"/>
    <property type="match status" value="1"/>
</dbReference>
<dbReference type="Gene3D" id="3.20.20.100">
    <property type="entry name" value="NADP-dependent oxidoreductase domain"/>
    <property type="match status" value="1"/>
</dbReference>
<dbReference type="Proteomes" id="UP000326396">
    <property type="component" value="Linkage Group LG9"/>
</dbReference>
<organism evidence="2 3">
    <name type="scientific">Mikania micrantha</name>
    <name type="common">bitter vine</name>
    <dbReference type="NCBI Taxonomy" id="192012"/>
    <lineage>
        <taxon>Eukaryota</taxon>
        <taxon>Viridiplantae</taxon>
        <taxon>Streptophyta</taxon>
        <taxon>Embryophyta</taxon>
        <taxon>Tracheophyta</taxon>
        <taxon>Spermatophyta</taxon>
        <taxon>Magnoliopsida</taxon>
        <taxon>eudicotyledons</taxon>
        <taxon>Gunneridae</taxon>
        <taxon>Pentapetalae</taxon>
        <taxon>asterids</taxon>
        <taxon>campanulids</taxon>
        <taxon>Asterales</taxon>
        <taxon>Asteraceae</taxon>
        <taxon>Asteroideae</taxon>
        <taxon>Heliantheae alliance</taxon>
        <taxon>Eupatorieae</taxon>
        <taxon>Mikania</taxon>
    </lineage>
</organism>
<evidence type="ECO:0000256" key="1">
    <source>
        <dbReference type="SAM" id="MobiDB-lite"/>
    </source>
</evidence>
<name>A0A5N6LPU5_9ASTR</name>
<dbReference type="GO" id="GO:0016491">
    <property type="term" value="F:oxidoreductase activity"/>
    <property type="evidence" value="ECO:0007669"/>
    <property type="project" value="InterPro"/>
</dbReference>
<comment type="caution">
    <text evidence="2">The sequence shown here is derived from an EMBL/GenBank/DDBJ whole genome shotgun (WGS) entry which is preliminary data.</text>
</comment>
<evidence type="ECO:0008006" key="4">
    <source>
        <dbReference type="Google" id="ProtNLM"/>
    </source>
</evidence>
<accession>A0A5N6LPU5</accession>
<dbReference type="OrthoDB" id="416253at2759"/>
<dbReference type="AlphaFoldDB" id="A0A5N6LPU5"/>
<keyword evidence="3" id="KW-1185">Reference proteome</keyword>
<protein>
    <recommendedName>
        <fullName evidence="4">NADP-dependent oxidoreductase domain-containing protein</fullName>
    </recommendedName>
</protein>
<dbReference type="SUPFAM" id="SSF51430">
    <property type="entry name" value="NAD(P)-linked oxidoreductase"/>
    <property type="match status" value="1"/>
</dbReference>
<gene>
    <name evidence="2" type="ORF">E3N88_40395</name>
</gene>
<evidence type="ECO:0000313" key="3">
    <source>
        <dbReference type="Proteomes" id="UP000326396"/>
    </source>
</evidence>
<dbReference type="InterPro" id="IPR018170">
    <property type="entry name" value="Aldo/ket_reductase_CS"/>
</dbReference>
<dbReference type="EMBL" id="SZYD01000019">
    <property type="protein sequence ID" value="KAD2393418.1"/>
    <property type="molecule type" value="Genomic_DNA"/>
</dbReference>
<reference evidence="2 3" key="1">
    <citation type="submission" date="2019-05" db="EMBL/GenBank/DDBJ databases">
        <title>Mikania micrantha, genome provides insights into the molecular mechanism of rapid growth.</title>
        <authorList>
            <person name="Liu B."/>
        </authorList>
    </citation>
    <scope>NUCLEOTIDE SEQUENCE [LARGE SCALE GENOMIC DNA]</scope>
    <source>
        <strain evidence="2">NLD-2019</strain>
        <tissue evidence="2">Leaf</tissue>
    </source>
</reference>
<proteinExistence type="predicted"/>
<feature type="region of interest" description="Disordered" evidence="1">
    <location>
        <begin position="88"/>
        <end position="110"/>
    </location>
</feature>
<evidence type="ECO:0000313" key="2">
    <source>
        <dbReference type="EMBL" id="KAD2393418.1"/>
    </source>
</evidence>
<dbReference type="InterPro" id="IPR036812">
    <property type="entry name" value="NAD(P)_OxRdtase_dom_sf"/>
</dbReference>
<dbReference type="InterPro" id="IPR020471">
    <property type="entry name" value="AKR"/>
</dbReference>
<dbReference type="PROSITE" id="PS00798">
    <property type="entry name" value="ALDOKETO_REDUCTASE_1"/>
    <property type="match status" value="1"/>
</dbReference>